<feature type="transmembrane region" description="Helical" evidence="1">
    <location>
        <begin position="33"/>
        <end position="52"/>
    </location>
</feature>
<evidence type="ECO:0000313" key="4">
    <source>
        <dbReference type="Proteomes" id="UP000189818"/>
    </source>
</evidence>
<evidence type="ECO:0000313" key="3">
    <source>
        <dbReference type="EMBL" id="SKC08418.1"/>
    </source>
</evidence>
<feature type="transmembrane region" description="Helical" evidence="1">
    <location>
        <begin position="73"/>
        <end position="91"/>
    </location>
</feature>
<feature type="domain" description="Acyltransferase 3" evidence="2">
    <location>
        <begin position="6"/>
        <end position="308"/>
    </location>
</feature>
<gene>
    <name evidence="3" type="ORF">SAMN06295920_11546</name>
</gene>
<dbReference type="GO" id="GO:0016747">
    <property type="term" value="F:acyltransferase activity, transferring groups other than amino-acyl groups"/>
    <property type="evidence" value="ECO:0007669"/>
    <property type="project" value="InterPro"/>
</dbReference>
<dbReference type="InterPro" id="IPR002656">
    <property type="entry name" value="Acyl_transf_3_dom"/>
</dbReference>
<keyword evidence="1" id="KW-1133">Transmembrane helix</keyword>
<dbReference type="RefSeq" id="WP_079650723.1">
    <property type="nucleotide sequence ID" value="NZ_FUYM01000015.1"/>
</dbReference>
<feature type="transmembrane region" description="Helical" evidence="1">
    <location>
        <begin position="291"/>
        <end position="313"/>
    </location>
</feature>
<feature type="transmembrane region" description="Helical" evidence="1">
    <location>
        <begin position="125"/>
        <end position="143"/>
    </location>
</feature>
<accession>A0A1T5GJ28</accession>
<dbReference type="GO" id="GO:0016020">
    <property type="term" value="C:membrane"/>
    <property type="evidence" value="ECO:0007669"/>
    <property type="project" value="TreeGrafter"/>
</dbReference>
<dbReference type="PANTHER" id="PTHR23028:SF53">
    <property type="entry name" value="ACYL_TRANSF_3 DOMAIN-CONTAINING PROTEIN"/>
    <property type="match status" value="1"/>
</dbReference>
<feature type="transmembrane region" description="Helical" evidence="1">
    <location>
        <begin position="267"/>
        <end position="285"/>
    </location>
</feature>
<dbReference type="InterPro" id="IPR050879">
    <property type="entry name" value="Acyltransferase_3"/>
</dbReference>
<dbReference type="AlphaFoldDB" id="A0A1T5GJ28"/>
<organism evidence="3 4">
    <name type="scientific">Rhizorhabdus histidinilytica</name>
    <dbReference type="NCBI Taxonomy" id="439228"/>
    <lineage>
        <taxon>Bacteria</taxon>
        <taxon>Pseudomonadati</taxon>
        <taxon>Pseudomonadota</taxon>
        <taxon>Alphaproteobacteria</taxon>
        <taxon>Sphingomonadales</taxon>
        <taxon>Sphingomonadaceae</taxon>
        <taxon>Rhizorhabdus</taxon>
    </lineage>
</organism>
<sequence length="336" mass="36556">MRKLLGLQYLRGLAAVAVVLFHAAGRSGLNFHAGEAGVDLFFLLSGFLMVAISGPDTRPLAFLADRVRRIVPIYWIATSVMLAAALVGAFPKVRLEADHVLASYLFVPWTSPSNGNVWPLLVPGWTLNFEMAFYLLFAALLPLGRQVRQVAALTLLFAGLVTLRPLLDPTNVLATFYTDPILLEFAGGCWLGILWKRPGDWPRWLGWGSALVALAAVGWVAFHAPQLPRAIGFGIPAALLLASILALERRAAIGEWRLPLFIGDASYSIYIWHTLAISVAVRIGWRLDLPQAPTIALGIAGGIAAGLAGYLLIERPILAWFRERRYVRGVPVPAGP</sequence>
<feature type="transmembrane region" description="Helical" evidence="1">
    <location>
        <begin position="204"/>
        <end position="224"/>
    </location>
</feature>
<keyword evidence="1" id="KW-0472">Membrane</keyword>
<dbReference type="GO" id="GO:0009103">
    <property type="term" value="P:lipopolysaccharide biosynthetic process"/>
    <property type="evidence" value="ECO:0007669"/>
    <property type="project" value="TreeGrafter"/>
</dbReference>
<dbReference type="Proteomes" id="UP000189818">
    <property type="component" value="Unassembled WGS sequence"/>
</dbReference>
<keyword evidence="4" id="KW-1185">Reference proteome</keyword>
<name>A0A1T5GJ28_9SPHN</name>
<dbReference type="EMBL" id="FUYM01000015">
    <property type="protein sequence ID" value="SKC08418.1"/>
    <property type="molecule type" value="Genomic_DNA"/>
</dbReference>
<keyword evidence="1" id="KW-0812">Transmembrane</keyword>
<reference evidence="4" key="1">
    <citation type="submission" date="2017-02" db="EMBL/GenBank/DDBJ databases">
        <authorList>
            <person name="Varghese N."/>
            <person name="Submissions S."/>
        </authorList>
    </citation>
    <scope>NUCLEOTIDE SEQUENCE [LARGE SCALE GENOMIC DNA]</scope>
    <source>
        <strain evidence="4">UM2</strain>
    </source>
</reference>
<proteinExistence type="predicted"/>
<feature type="transmembrane region" description="Helical" evidence="1">
    <location>
        <begin position="150"/>
        <end position="167"/>
    </location>
</feature>
<evidence type="ECO:0000259" key="2">
    <source>
        <dbReference type="Pfam" id="PF01757"/>
    </source>
</evidence>
<dbReference type="STRING" id="439228.SAMN06295920_11546"/>
<dbReference type="OrthoDB" id="9767863at2"/>
<feature type="transmembrane region" description="Helical" evidence="1">
    <location>
        <begin position="173"/>
        <end position="195"/>
    </location>
</feature>
<feature type="transmembrane region" description="Helical" evidence="1">
    <location>
        <begin position="230"/>
        <end position="247"/>
    </location>
</feature>
<evidence type="ECO:0000256" key="1">
    <source>
        <dbReference type="SAM" id="Phobius"/>
    </source>
</evidence>
<dbReference type="Pfam" id="PF01757">
    <property type="entry name" value="Acyl_transf_3"/>
    <property type="match status" value="1"/>
</dbReference>
<protein>
    <submittedName>
        <fullName evidence="3">Exopolysaccharide production protein ExoZ</fullName>
    </submittedName>
</protein>
<dbReference type="PANTHER" id="PTHR23028">
    <property type="entry name" value="ACETYLTRANSFERASE"/>
    <property type="match status" value="1"/>
</dbReference>